<reference evidence="2" key="1">
    <citation type="submission" date="2016-04" db="EMBL/GenBank/DDBJ databases">
        <title>The genome sequence project of a novel Fervidobacterium isolate from a hot spring in Thailand.</title>
        <authorList>
            <person name="Gonzalez J.M."/>
            <person name="Cuecas A."/>
            <person name="Kanoksilapatham W."/>
        </authorList>
    </citation>
    <scope>NUCLEOTIDE SEQUENCE [LARGE SCALE GENOMIC DNA]</scope>
    <source>
        <strain evidence="2">FC2004</strain>
    </source>
</reference>
<evidence type="ECO:0000313" key="2">
    <source>
        <dbReference type="Proteomes" id="UP000094570"/>
    </source>
</evidence>
<proteinExistence type="predicted"/>
<dbReference type="AlphaFoldDB" id="A0A1E3G505"/>
<protein>
    <submittedName>
        <fullName evidence="1">Uncharacterized protein</fullName>
    </submittedName>
</protein>
<dbReference type="Proteomes" id="UP000094570">
    <property type="component" value="Unassembled WGS sequence"/>
</dbReference>
<accession>A0A1E3G505</accession>
<name>A0A1E3G505_9BACT</name>
<gene>
    <name evidence="1" type="ORF">A4H02_00715</name>
</gene>
<comment type="caution">
    <text evidence="1">The sequence shown here is derived from an EMBL/GenBank/DDBJ whole genome shotgun (WGS) entry which is preliminary data.</text>
</comment>
<keyword evidence="2" id="KW-1185">Reference proteome</keyword>
<sequence>MRLQNVSFLVFDSREKKFSGSFDLIDLEKIPDGILYAIKVGNRYMEKSLLGDPVWQRPLFGNRKIHVFKRQRKVINLSELSIWFSDRACDRSRLRLYRFIDRQIWFCIRLKSPQPVSVLALFFINDKLDDFFFWCPRLKLDHMSYLLTLESLYQVSKNYEFQNHSKSFLTVRVYVDGIKVATNSLEFVELNYVTLRVTRSQFFWYNRR</sequence>
<dbReference type="EMBL" id="LWAF01000001">
    <property type="protein sequence ID" value="ODN31324.1"/>
    <property type="molecule type" value="Genomic_DNA"/>
</dbReference>
<evidence type="ECO:0000313" key="1">
    <source>
        <dbReference type="EMBL" id="ODN31324.1"/>
    </source>
</evidence>
<organism evidence="1 2">
    <name type="scientific">Fervidobacterium thailandense</name>
    <dbReference type="NCBI Taxonomy" id="1008305"/>
    <lineage>
        <taxon>Bacteria</taxon>
        <taxon>Thermotogati</taxon>
        <taxon>Thermotogota</taxon>
        <taxon>Thermotogae</taxon>
        <taxon>Thermotogales</taxon>
        <taxon>Fervidobacteriaceae</taxon>
        <taxon>Fervidobacterium</taxon>
    </lineage>
</organism>
<dbReference type="STRING" id="1008305.A4H02_00715"/>